<evidence type="ECO:0000313" key="1">
    <source>
        <dbReference type="EMBL" id="MDQ0649407.1"/>
    </source>
</evidence>
<proteinExistence type="predicted"/>
<reference evidence="1 2" key="1">
    <citation type="submission" date="2023-07" db="EMBL/GenBank/DDBJ databases">
        <title>Comparative genomics of wheat-associated soil bacteria to identify genetic determinants of phenazine resistance.</title>
        <authorList>
            <person name="Mouncey N."/>
        </authorList>
    </citation>
    <scope>NUCLEOTIDE SEQUENCE [LARGE SCALE GENOMIC DNA]</scope>
    <source>
        <strain evidence="1 2">W4I9-1</strain>
    </source>
</reference>
<keyword evidence="2" id="KW-1185">Reference proteome</keyword>
<name>A0AAW8F2D7_9MICO</name>
<dbReference type="Proteomes" id="UP001244427">
    <property type="component" value="Unassembled WGS sequence"/>
</dbReference>
<dbReference type="AlphaFoldDB" id="A0AAW8F2D7"/>
<comment type="caution">
    <text evidence="1">The sequence shown here is derived from an EMBL/GenBank/DDBJ whole genome shotgun (WGS) entry which is preliminary data.</text>
</comment>
<evidence type="ECO:0000313" key="2">
    <source>
        <dbReference type="Proteomes" id="UP001244427"/>
    </source>
</evidence>
<organism evidence="1 2">
    <name type="scientific">Microbacterium natoriense</name>
    <dbReference type="NCBI Taxonomy" id="284570"/>
    <lineage>
        <taxon>Bacteria</taxon>
        <taxon>Bacillati</taxon>
        <taxon>Actinomycetota</taxon>
        <taxon>Actinomycetes</taxon>
        <taxon>Micrococcales</taxon>
        <taxon>Microbacteriaceae</taxon>
        <taxon>Microbacterium</taxon>
    </lineage>
</organism>
<sequence length="76" mass="8494">MATVSWDEVAGTVRVTWGNESRRFVEMYRANLSKVSVSKFSETIHVIVTSIWNDGAGELRFSIGSSVEITDSLLRI</sequence>
<protein>
    <submittedName>
        <fullName evidence="1">Uncharacterized protein</fullName>
    </submittedName>
</protein>
<dbReference type="EMBL" id="JAUSXV010000001">
    <property type="protein sequence ID" value="MDQ0649407.1"/>
    <property type="molecule type" value="Genomic_DNA"/>
</dbReference>
<accession>A0AAW8F2D7</accession>
<gene>
    <name evidence="1" type="ORF">QFZ53_003603</name>
</gene>